<evidence type="ECO:0000313" key="3">
    <source>
        <dbReference type="Proteomes" id="UP001148018"/>
    </source>
</evidence>
<comment type="caution">
    <text evidence="2">The sequence shown here is derived from an EMBL/GenBank/DDBJ whole genome shotgun (WGS) entry which is preliminary data.</text>
</comment>
<evidence type="ECO:0000256" key="1">
    <source>
        <dbReference type="SAM" id="MobiDB-lite"/>
    </source>
</evidence>
<dbReference type="AlphaFoldDB" id="A0A9Q0EIX5"/>
<evidence type="ECO:0000313" key="2">
    <source>
        <dbReference type="EMBL" id="KAJ3608209.1"/>
    </source>
</evidence>
<sequence length="206" mass="22606">MKRRVTEALLTGGGEEDIAQVLVVSDVEDLPRDVHQTAHRRRNSPEVQDPEGGGLEHGGSLADELTPENLPLLRDAFDHHMTSSDGTSSDGTSRGKQRTKGTERREREAPKMTLEEFQAVLSSVIGPSVSGGCVERFFHELSGDPAERAGTRAIRFRFWTTDAVYMANVHKIAIATGCRDLRFVNCLNLSTTSTSEEVVLFGMEPP</sequence>
<feature type="region of interest" description="Disordered" evidence="1">
    <location>
        <begin position="26"/>
        <end position="65"/>
    </location>
</feature>
<reference evidence="2" key="1">
    <citation type="submission" date="2022-07" db="EMBL/GenBank/DDBJ databases">
        <title>Chromosome-level genome of Muraenolepis orangiensis.</title>
        <authorList>
            <person name="Kim J."/>
        </authorList>
    </citation>
    <scope>NUCLEOTIDE SEQUENCE</scope>
    <source>
        <strain evidence="2">KU_S4_2022</strain>
        <tissue evidence="2">Muscle</tissue>
    </source>
</reference>
<feature type="region of interest" description="Disordered" evidence="1">
    <location>
        <begin position="79"/>
        <end position="111"/>
    </location>
</feature>
<feature type="compositionally biased region" description="Basic and acidic residues" evidence="1">
    <location>
        <begin position="100"/>
        <end position="111"/>
    </location>
</feature>
<feature type="compositionally biased region" description="Low complexity" evidence="1">
    <location>
        <begin position="83"/>
        <end position="92"/>
    </location>
</feature>
<accession>A0A9Q0EIX5</accession>
<protein>
    <submittedName>
        <fullName evidence="2">Uncharacterized protein</fullName>
    </submittedName>
</protein>
<dbReference type="EMBL" id="JANIIK010000040">
    <property type="protein sequence ID" value="KAJ3608209.1"/>
    <property type="molecule type" value="Genomic_DNA"/>
</dbReference>
<dbReference type="OrthoDB" id="8917558at2759"/>
<gene>
    <name evidence="2" type="ORF">NHX12_025259</name>
</gene>
<keyword evidence="3" id="KW-1185">Reference proteome</keyword>
<dbReference type="Proteomes" id="UP001148018">
    <property type="component" value="Unassembled WGS sequence"/>
</dbReference>
<organism evidence="2 3">
    <name type="scientific">Muraenolepis orangiensis</name>
    <name type="common">Patagonian moray cod</name>
    <dbReference type="NCBI Taxonomy" id="630683"/>
    <lineage>
        <taxon>Eukaryota</taxon>
        <taxon>Metazoa</taxon>
        <taxon>Chordata</taxon>
        <taxon>Craniata</taxon>
        <taxon>Vertebrata</taxon>
        <taxon>Euteleostomi</taxon>
        <taxon>Actinopterygii</taxon>
        <taxon>Neopterygii</taxon>
        <taxon>Teleostei</taxon>
        <taxon>Neoteleostei</taxon>
        <taxon>Acanthomorphata</taxon>
        <taxon>Zeiogadaria</taxon>
        <taxon>Gadariae</taxon>
        <taxon>Gadiformes</taxon>
        <taxon>Muraenolepidoidei</taxon>
        <taxon>Muraenolepididae</taxon>
        <taxon>Muraenolepis</taxon>
    </lineage>
</organism>
<proteinExistence type="predicted"/>
<name>A0A9Q0EIX5_9TELE</name>